<keyword evidence="3" id="KW-1185">Reference proteome</keyword>
<gene>
    <name evidence="2" type="ORF">KFL_000250500</name>
</gene>
<protein>
    <submittedName>
        <fullName evidence="2">WD repeat-containing protein 90</fullName>
    </submittedName>
</protein>
<dbReference type="AlphaFoldDB" id="A0A1Y1HN73"/>
<reference evidence="2 3" key="1">
    <citation type="journal article" date="2014" name="Nat. Commun.">
        <title>Klebsormidium flaccidum genome reveals primary factors for plant terrestrial adaptation.</title>
        <authorList>
            <person name="Hori K."/>
            <person name="Maruyama F."/>
            <person name="Fujisawa T."/>
            <person name="Togashi T."/>
            <person name="Yamamoto N."/>
            <person name="Seo M."/>
            <person name="Sato S."/>
            <person name="Yamada T."/>
            <person name="Mori H."/>
            <person name="Tajima N."/>
            <person name="Moriyama T."/>
            <person name="Ikeuchi M."/>
            <person name="Watanabe M."/>
            <person name="Wada H."/>
            <person name="Kobayashi K."/>
            <person name="Saito M."/>
            <person name="Masuda T."/>
            <person name="Sasaki-Sekimoto Y."/>
            <person name="Mashiguchi K."/>
            <person name="Awai K."/>
            <person name="Shimojima M."/>
            <person name="Masuda S."/>
            <person name="Iwai M."/>
            <person name="Nobusawa T."/>
            <person name="Narise T."/>
            <person name="Kondo S."/>
            <person name="Saito H."/>
            <person name="Sato R."/>
            <person name="Murakawa M."/>
            <person name="Ihara Y."/>
            <person name="Oshima-Yamada Y."/>
            <person name="Ohtaka K."/>
            <person name="Satoh M."/>
            <person name="Sonobe K."/>
            <person name="Ishii M."/>
            <person name="Ohtani R."/>
            <person name="Kanamori-Sato M."/>
            <person name="Honoki R."/>
            <person name="Miyazaki D."/>
            <person name="Mochizuki H."/>
            <person name="Umetsu J."/>
            <person name="Higashi K."/>
            <person name="Shibata D."/>
            <person name="Kamiya Y."/>
            <person name="Sato N."/>
            <person name="Nakamura Y."/>
            <person name="Tabata S."/>
            <person name="Ida S."/>
            <person name="Kurokawa K."/>
            <person name="Ohta H."/>
        </authorList>
    </citation>
    <scope>NUCLEOTIDE SEQUENCE [LARGE SCALE GENOMIC DNA]</scope>
    <source>
        <strain evidence="2 3">NIES-2285</strain>
    </source>
</reference>
<evidence type="ECO:0000313" key="2">
    <source>
        <dbReference type="EMBL" id="GAQ79172.1"/>
    </source>
</evidence>
<proteinExistence type="predicted"/>
<dbReference type="EMBL" id="DF236974">
    <property type="protein sequence ID" value="GAQ79172.1"/>
    <property type="molecule type" value="Genomic_DNA"/>
</dbReference>
<evidence type="ECO:0000313" key="3">
    <source>
        <dbReference type="Proteomes" id="UP000054558"/>
    </source>
</evidence>
<feature type="compositionally biased region" description="Basic residues" evidence="1">
    <location>
        <begin position="312"/>
        <end position="329"/>
    </location>
</feature>
<feature type="region of interest" description="Disordered" evidence="1">
    <location>
        <begin position="307"/>
        <end position="350"/>
    </location>
</feature>
<name>A0A1Y1HN73_KLENI</name>
<sequence length="477" mass="52169">MAAKLAHEWIALNKRLKDVGDPGDNNEKKQKVAILEHHMKSIEFRTWLLSAVPDAETRFDVKKANLLDNLDPRDKFPYLVRPPVLPPRGASWAFPGGNRLLVSVDLNDKSASLIHSKADEARLSDFKRLWRPAPNDDGRSFSESCLFKWDTGLVTLGKVDFRDKSSPESSFGHVLSAAQALYRMRCLFPKLKVERGDGCKCIWGFTLEHALSGGRVSVGEWSATFIFNVADAKGPWKDAFRSDAAALLALLLSTECRHPCGVSAGTVDPALLQDWPSVFEGAKYPVDPVFAGMDPVDDEEIGAIAKAPWKASGKRGRQEKRAKRAPPKKAKTEASASGKEKEAGEGSGSATEVPLCAAISSAMLLYRLRATFTLGNLILLVPTDHPAFKYDLTLITPMAGETLSTDSVWHVEVAHAATGLLVRFGDWRGAATVWLKEPGRSEWETGAAKRDLAQLLEYLCSRKCTFPEDGIVAGSVA</sequence>
<evidence type="ECO:0000256" key="1">
    <source>
        <dbReference type="SAM" id="MobiDB-lite"/>
    </source>
</evidence>
<organism evidence="2 3">
    <name type="scientific">Klebsormidium nitens</name>
    <name type="common">Green alga</name>
    <name type="synonym">Ulothrix nitens</name>
    <dbReference type="NCBI Taxonomy" id="105231"/>
    <lineage>
        <taxon>Eukaryota</taxon>
        <taxon>Viridiplantae</taxon>
        <taxon>Streptophyta</taxon>
        <taxon>Klebsormidiophyceae</taxon>
        <taxon>Klebsormidiales</taxon>
        <taxon>Klebsormidiaceae</taxon>
        <taxon>Klebsormidium</taxon>
    </lineage>
</organism>
<accession>A0A1Y1HN73</accession>
<dbReference type="Proteomes" id="UP000054558">
    <property type="component" value="Unassembled WGS sequence"/>
</dbReference>